<dbReference type="RefSeq" id="WP_167703446.1">
    <property type="nucleotide sequence ID" value="NZ_CP118168.1"/>
</dbReference>
<evidence type="ECO:0000259" key="8">
    <source>
        <dbReference type="Pfam" id="PF16363"/>
    </source>
</evidence>
<dbReference type="GO" id="GO:0009225">
    <property type="term" value="P:nucleotide-sugar metabolic process"/>
    <property type="evidence" value="ECO:0007669"/>
    <property type="project" value="InterPro"/>
</dbReference>
<evidence type="ECO:0000256" key="4">
    <source>
        <dbReference type="ARBA" id="ARBA00011990"/>
    </source>
</evidence>
<evidence type="ECO:0000313" key="9">
    <source>
        <dbReference type="EMBL" id="NIZ47013.1"/>
    </source>
</evidence>
<keyword evidence="10" id="KW-1185">Reference proteome</keyword>
<dbReference type="AlphaFoldDB" id="A0A968KV86"/>
<evidence type="ECO:0000256" key="3">
    <source>
        <dbReference type="ARBA" id="ARBA00008178"/>
    </source>
</evidence>
<proteinExistence type="inferred from homology"/>
<accession>A0A968KV86</accession>
<comment type="cofactor">
    <cofactor evidence="2 7">
        <name>NAD(+)</name>
        <dbReference type="ChEBI" id="CHEBI:57540"/>
    </cofactor>
</comment>
<evidence type="ECO:0000256" key="2">
    <source>
        <dbReference type="ARBA" id="ARBA00001911"/>
    </source>
</evidence>
<keyword evidence="5" id="KW-0520">NAD</keyword>
<name>A0A968KV86_9SPIO</name>
<gene>
    <name evidence="9" type="primary">rfbB</name>
    <name evidence="9" type="ORF">HCT46_03680</name>
</gene>
<keyword evidence="6 7" id="KW-0456">Lyase</keyword>
<dbReference type="Gene3D" id="3.40.50.720">
    <property type="entry name" value="NAD(P)-binding Rossmann-like Domain"/>
    <property type="match status" value="1"/>
</dbReference>
<organism evidence="9 10">
    <name type="scientific">Entomospira nematocerorum</name>
    <dbReference type="NCBI Taxonomy" id="2719987"/>
    <lineage>
        <taxon>Bacteria</taxon>
        <taxon>Pseudomonadati</taxon>
        <taxon>Spirochaetota</taxon>
        <taxon>Spirochaetia</taxon>
        <taxon>Spirochaetales</taxon>
        <taxon>Spirochaetaceae</taxon>
        <taxon>Entomospira</taxon>
    </lineage>
</organism>
<comment type="similarity">
    <text evidence="3 7">Belongs to the NAD(P)-dependent epimerase/dehydratase family. dTDP-glucose dehydratase subfamily.</text>
</comment>
<evidence type="ECO:0000256" key="1">
    <source>
        <dbReference type="ARBA" id="ARBA00001539"/>
    </source>
</evidence>
<dbReference type="InterPro" id="IPR036291">
    <property type="entry name" value="NAD(P)-bd_dom_sf"/>
</dbReference>
<comment type="catalytic activity">
    <reaction evidence="1 7">
        <text>dTDP-alpha-D-glucose = dTDP-4-dehydro-6-deoxy-alpha-D-glucose + H2O</text>
        <dbReference type="Rhea" id="RHEA:17221"/>
        <dbReference type="ChEBI" id="CHEBI:15377"/>
        <dbReference type="ChEBI" id="CHEBI:57477"/>
        <dbReference type="ChEBI" id="CHEBI:57649"/>
        <dbReference type="EC" id="4.2.1.46"/>
    </reaction>
</comment>
<dbReference type="GO" id="GO:0008460">
    <property type="term" value="F:dTDP-glucose 4,6-dehydratase activity"/>
    <property type="evidence" value="ECO:0007669"/>
    <property type="project" value="UniProtKB-EC"/>
</dbReference>
<dbReference type="Proteomes" id="UP000752013">
    <property type="component" value="Unassembled WGS sequence"/>
</dbReference>
<dbReference type="SUPFAM" id="SSF51735">
    <property type="entry name" value="NAD(P)-binding Rossmann-fold domains"/>
    <property type="match status" value="1"/>
</dbReference>
<dbReference type="NCBIfam" id="TIGR01181">
    <property type="entry name" value="dTDP_gluc_dehyt"/>
    <property type="match status" value="1"/>
</dbReference>
<dbReference type="InterPro" id="IPR016040">
    <property type="entry name" value="NAD(P)-bd_dom"/>
</dbReference>
<reference evidence="9" key="1">
    <citation type="submission" date="2020-03" db="EMBL/GenBank/DDBJ databases">
        <title>Spirochaetal bacteria isolated from arthropods constitute a novel genus Entomospira genus novum within the order Spirochaetales.</title>
        <authorList>
            <person name="Grana-Miraglia L."/>
            <person name="Sikutova S."/>
            <person name="Fingerle V."/>
            <person name="Sing A."/>
            <person name="Castillo-Ramirez S."/>
            <person name="Margos G."/>
            <person name="Rudolf I."/>
        </authorList>
    </citation>
    <scope>NUCLEOTIDE SEQUENCE</scope>
    <source>
        <strain evidence="9">BR208</strain>
    </source>
</reference>
<dbReference type="Pfam" id="PF16363">
    <property type="entry name" value="GDP_Man_Dehyd"/>
    <property type="match status" value="1"/>
</dbReference>
<dbReference type="EMBL" id="JAATLK010000001">
    <property type="protein sequence ID" value="NIZ47013.1"/>
    <property type="molecule type" value="Genomic_DNA"/>
</dbReference>
<feature type="domain" description="NAD(P)-binding" evidence="8">
    <location>
        <begin position="16"/>
        <end position="334"/>
    </location>
</feature>
<evidence type="ECO:0000256" key="6">
    <source>
        <dbReference type="ARBA" id="ARBA00023239"/>
    </source>
</evidence>
<evidence type="ECO:0000256" key="5">
    <source>
        <dbReference type="ARBA" id="ARBA00023027"/>
    </source>
</evidence>
<comment type="caution">
    <text evidence="9">The sequence shown here is derived from an EMBL/GenBank/DDBJ whole genome shotgun (WGS) entry which is preliminary data.</text>
</comment>
<dbReference type="EC" id="4.2.1.46" evidence="4 7"/>
<protein>
    <recommendedName>
        <fullName evidence="4 7">dTDP-glucose 4,6-dehydratase</fullName>
        <ecNumber evidence="4 7">4.2.1.46</ecNumber>
    </recommendedName>
</protein>
<evidence type="ECO:0000313" key="10">
    <source>
        <dbReference type="Proteomes" id="UP000752013"/>
    </source>
</evidence>
<dbReference type="PROSITE" id="PS51257">
    <property type="entry name" value="PROKAR_LIPOPROTEIN"/>
    <property type="match status" value="1"/>
</dbReference>
<evidence type="ECO:0000256" key="7">
    <source>
        <dbReference type="RuleBase" id="RU004473"/>
    </source>
</evidence>
<dbReference type="CDD" id="cd05246">
    <property type="entry name" value="dTDP_GD_SDR_e"/>
    <property type="match status" value="1"/>
</dbReference>
<dbReference type="PANTHER" id="PTHR43000">
    <property type="entry name" value="DTDP-D-GLUCOSE 4,6-DEHYDRATASE-RELATED"/>
    <property type="match status" value="1"/>
</dbReference>
<dbReference type="Gene3D" id="3.90.25.10">
    <property type="entry name" value="UDP-galactose 4-epimerase, domain 1"/>
    <property type="match status" value="1"/>
</dbReference>
<sequence length="346" mass="39478">MNNNNRNCIRHPQNLLITGGCGFIGVNFIHYLLSPESGFTGTIVNIDKLTYAAHSNALVELVNPRYIFIYGDICDSILIKDILYKFNIDTICHFAAESHVDRSINNGYPFIQSNINGTFSLLEIVRQYYPSVHFHHISTDEVFGSLEPSDAAFTELAPYAPNNPYSASKASSDHLVRAYAHTYNLSTTMSHSSNNYGLYQHEEKLIPQTIRRLYDKKPIPLYGDGSNIRDWIHVSDHVRAIWTILCYGNTGENYNIGARNEYSNRELLQILCKLYAELTTPAKNDIKSVYNEYLNLITLVPDRPGHDLRYAIDPSKIEKTLYWYPQIPFEAGLKALIVHQVDSYQK</sequence>
<dbReference type="InterPro" id="IPR005888">
    <property type="entry name" value="dTDP_Gluc_deHydtase"/>
</dbReference>